<dbReference type="GO" id="GO:0030126">
    <property type="term" value="C:COPI vesicle coat"/>
    <property type="evidence" value="ECO:0007669"/>
    <property type="project" value="TreeGrafter"/>
</dbReference>
<dbReference type="PRINTS" id="PR00320">
    <property type="entry name" value="GPROTEINBRPT"/>
</dbReference>
<protein>
    <submittedName>
        <fullName evidence="6">Coatomer_WDAD domain-containing protein</fullName>
    </submittedName>
</protein>
<dbReference type="Pfam" id="PF00400">
    <property type="entry name" value="WD40"/>
    <property type="match status" value="3"/>
</dbReference>
<evidence type="ECO:0000313" key="6">
    <source>
        <dbReference type="WBParaSite" id="maker-unitig_17051-snap-gene-0.3-mRNA-1"/>
    </source>
</evidence>
<sequence length="682" mass="75166">MRTLIEKAQFEASNFHGNQPLFVSGGDDYKIKVWNYKQRKCLFTLLGHLDYIRTTFFHHEYPWILSASDDQTIRVWNWQLALLSAHYVMCAQFHPSEEDLVVSASLDQPFESGILAACARRTCSGLARHDDIGGYRGGGMQGPGHTDLFGTTDAIVKHVLEGHDRGVNWVMFHPTIPSLLAPPTTVNKAWELDTSEATITSVSCAIFHPRQELMLSNSEDKSIRVWDMAKRTCHPVIEPVRCWARTMAWSSSSWSGSGPPTRRRFARLDLNTNKDQPVLQLPKKANYTTENAVLLGCRSAKIRTIPPTSCTACQETPPDSAVDAADSKRSLGLTANLGGPQPRFSTPGTGLPAVKEPDTVFAQKRALSSVKAAQVRQAIWSADMSNVALISKLTVTLESVRIKSAAWDDSAGVLLYTTANHIKYLLTSGDNGIIRTLDAPLSTVWDRECVPRVLGIDPHRVPIQDGPGEIKYEEVLHMVRHAKLVGQALIAYLQRKGYPEWRCTLSKTRRTRFGLAVECGNLDAALESARALDDKQWLGAAGRAGPGPRQPPDAASWTSWRKMMRIAEIRKGHQRPLPDGSALLGDVSRAVSEFCARCARPAWLASPPPRTACRRPNRAPPTIRRLAAADGDRRRRTLRCCSRPARCAARTSNWPLLTVTKDFFEAAMRARGAGGTAGAAAA</sequence>
<accession>A0A1I8F311</accession>
<feature type="repeat" description="WD" evidence="4">
    <location>
        <begin position="45"/>
        <end position="77"/>
    </location>
</feature>
<evidence type="ECO:0000256" key="4">
    <source>
        <dbReference type="PROSITE-ProRule" id="PRU00221"/>
    </source>
</evidence>
<dbReference type="SUPFAM" id="SSF50978">
    <property type="entry name" value="WD40 repeat-like"/>
    <property type="match status" value="1"/>
</dbReference>
<name>A0A1I8F311_9PLAT</name>
<dbReference type="PROSITE" id="PS50082">
    <property type="entry name" value="WD_REPEATS_2"/>
    <property type="match status" value="3"/>
</dbReference>
<dbReference type="Gene3D" id="1.25.40.470">
    <property type="match status" value="1"/>
</dbReference>
<dbReference type="AlphaFoldDB" id="A0A1I8F311"/>
<dbReference type="PANTHER" id="PTHR19876:SF1">
    <property type="entry name" value="COATOMER SUBUNIT ALPHA"/>
    <property type="match status" value="1"/>
</dbReference>
<dbReference type="PROSITE" id="PS50294">
    <property type="entry name" value="WD_REPEATS_REGION"/>
    <property type="match status" value="2"/>
</dbReference>
<proteinExistence type="predicted"/>
<dbReference type="WBParaSite" id="maker-unitig_17051-snap-gene-0.3-mRNA-1">
    <property type="protein sequence ID" value="maker-unitig_17051-snap-gene-0.3-mRNA-1"/>
    <property type="gene ID" value="maker-unitig_17051-snap-gene-0.3"/>
</dbReference>
<evidence type="ECO:0000256" key="3">
    <source>
        <dbReference type="ARBA" id="ARBA00022737"/>
    </source>
</evidence>
<reference evidence="6" key="1">
    <citation type="submission" date="2016-11" db="UniProtKB">
        <authorList>
            <consortium name="WormBaseParasite"/>
        </authorList>
    </citation>
    <scope>IDENTIFICATION</scope>
</reference>
<dbReference type="InterPro" id="IPR020472">
    <property type="entry name" value="WD40_PAC1"/>
</dbReference>
<dbReference type="InterPro" id="IPR036322">
    <property type="entry name" value="WD40_repeat_dom_sf"/>
</dbReference>
<dbReference type="InterPro" id="IPR015943">
    <property type="entry name" value="WD40/YVTN_repeat-like_dom_sf"/>
</dbReference>
<dbReference type="GO" id="GO:0006891">
    <property type="term" value="P:intra-Golgi vesicle-mediated transport"/>
    <property type="evidence" value="ECO:0007669"/>
    <property type="project" value="TreeGrafter"/>
</dbReference>
<dbReference type="GO" id="GO:0006886">
    <property type="term" value="P:intracellular protein transport"/>
    <property type="evidence" value="ECO:0007669"/>
    <property type="project" value="TreeGrafter"/>
</dbReference>
<dbReference type="Gene3D" id="2.130.10.10">
    <property type="entry name" value="YVTN repeat-like/Quinoprotein amine dehydrogenase"/>
    <property type="match status" value="1"/>
</dbReference>
<keyword evidence="3" id="KW-0677">Repeat</keyword>
<dbReference type="GO" id="GO:0006890">
    <property type="term" value="P:retrograde vesicle-mediated transport, Golgi to endoplasmic reticulum"/>
    <property type="evidence" value="ECO:0007669"/>
    <property type="project" value="TreeGrafter"/>
</dbReference>
<dbReference type="SMART" id="SM00320">
    <property type="entry name" value="WD40"/>
    <property type="match status" value="3"/>
</dbReference>
<dbReference type="SUPFAM" id="SSF69322">
    <property type="entry name" value="Tricorn protease domain 2"/>
    <property type="match status" value="1"/>
</dbReference>
<dbReference type="Proteomes" id="UP000095280">
    <property type="component" value="Unplaced"/>
</dbReference>
<dbReference type="InterPro" id="IPR001680">
    <property type="entry name" value="WD40_rpt"/>
</dbReference>
<organism evidence="5 6">
    <name type="scientific">Macrostomum lignano</name>
    <dbReference type="NCBI Taxonomy" id="282301"/>
    <lineage>
        <taxon>Eukaryota</taxon>
        <taxon>Metazoa</taxon>
        <taxon>Spiralia</taxon>
        <taxon>Lophotrochozoa</taxon>
        <taxon>Platyhelminthes</taxon>
        <taxon>Rhabditophora</taxon>
        <taxon>Macrostomorpha</taxon>
        <taxon>Macrostomida</taxon>
        <taxon>Macrostomidae</taxon>
        <taxon>Macrostomum</taxon>
    </lineage>
</organism>
<keyword evidence="5" id="KW-1185">Reference proteome</keyword>
<comment type="subcellular location">
    <subcellularLocation>
        <location evidence="1">Cytoplasmic vesicle</location>
        <location evidence="1">COPI-coated vesicle membrane</location>
        <topology evidence="1">Peripheral membrane protein</topology>
        <orientation evidence="1">Cytoplasmic side</orientation>
    </subcellularLocation>
</comment>
<keyword evidence="2 4" id="KW-0853">WD repeat</keyword>
<dbReference type="GO" id="GO:0006888">
    <property type="term" value="P:endoplasmic reticulum to Golgi vesicle-mediated transport"/>
    <property type="evidence" value="ECO:0007669"/>
    <property type="project" value="TreeGrafter"/>
</dbReference>
<feature type="repeat" description="WD" evidence="4">
    <location>
        <begin position="15"/>
        <end position="44"/>
    </location>
</feature>
<evidence type="ECO:0000313" key="5">
    <source>
        <dbReference type="Proteomes" id="UP000095280"/>
    </source>
</evidence>
<feature type="repeat" description="WD" evidence="4">
    <location>
        <begin position="195"/>
        <end position="228"/>
    </location>
</feature>
<dbReference type="PANTHER" id="PTHR19876">
    <property type="entry name" value="COATOMER"/>
    <property type="match status" value="1"/>
</dbReference>
<evidence type="ECO:0000256" key="2">
    <source>
        <dbReference type="ARBA" id="ARBA00022574"/>
    </source>
</evidence>
<dbReference type="InterPro" id="IPR050844">
    <property type="entry name" value="Coatomer_complex_subunit"/>
</dbReference>
<evidence type="ECO:0000256" key="1">
    <source>
        <dbReference type="ARBA" id="ARBA00004347"/>
    </source>
</evidence>